<dbReference type="EMBL" id="CM044706">
    <property type="protein sequence ID" value="KAI5655927.1"/>
    <property type="molecule type" value="Genomic_DNA"/>
</dbReference>
<comment type="caution">
    <text evidence="1">The sequence shown here is derived from an EMBL/GenBank/DDBJ whole genome shotgun (WGS) entry which is preliminary data.</text>
</comment>
<organism evidence="1 2">
    <name type="scientific">Catharanthus roseus</name>
    <name type="common">Madagascar periwinkle</name>
    <name type="synonym">Vinca rosea</name>
    <dbReference type="NCBI Taxonomy" id="4058"/>
    <lineage>
        <taxon>Eukaryota</taxon>
        <taxon>Viridiplantae</taxon>
        <taxon>Streptophyta</taxon>
        <taxon>Embryophyta</taxon>
        <taxon>Tracheophyta</taxon>
        <taxon>Spermatophyta</taxon>
        <taxon>Magnoliopsida</taxon>
        <taxon>eudicotyledons</taxon>
        <taxon>Gunneridae</taxon>
        <taxon>Pentapetalae</taxon>
        <taxon>asterids</taxon>
        <taxon>lamiids</taxon>
        <taxon>Gentianales</taxon>
        <taxon>Apocynaceae</taxon>
        <taxon>Rauvolfioideae</taxon>
        <taxon>Vinceae</taxon>
        <taxon>Catharanthinae</taxon>
        <taxon>Catharanthus</taxon>
    </lineage>
</organism>
<reference evidence="2" key="1">
    <citation type="journal article" date="2023" name="Nat. Plants">
        <title>Single-cell RNA sequencing provides a high-resolution roadmap for understanding the multicellular compartmentation of specialized metabolism.</title>
        <authorList>
            <person name="Sun S."/>
            <person name="Shen X."/>
            <person name="Li Y."/>
            <person name="Li Y."/>
            <person name="Wang S."/>
            <person name="Li R."/>
            <person name="Zhang H."/>
            <person name="Shen G."/>
            <person name="Guo B."/>
            <person name="Wei J."/>
            <person name="Xu J."/>
            <person name="St-Pierre B."/>
            <person name="Chen S."/>
            <person name="Sun C."/>
        </authorList>
    </citation>
    <scope>NUCLEOTIDE SEQUENCE [LARGE SCALE GENOMIC DNA]</scope>
</reference>
<proteinExistence type="predicted"/>
<gene>
    <name evidence="1" type="ORF">M9H77_24720</name>
</gene>
<protein>
    <submittedName>
        <fullName evidence="1">Uncharacterized protein</fullName>
    </submittedName>
</protein>
<evidence type="ECO:0000313" key="2">
    <source>
        <dbReference type="Proteomes" id="UP001060085"/>
    </source>
</evidence>
<evidence type="ECO:0000313" key="1">
    <source>
        <dbReference type="EMBL" id="KAI5655927.1"/>
    </source>
</evidence>
<dbReference type="Proteomes" id="UP001060085">
    <property type="component" value="Linkage Group LG06"/>
</dbReference>
<name>A0ACC0A648_CATRO</name>
<keyword evidence="2" id="KW-1185">Reference proteome</keyword>
<sequence length="199" mass="22889">MRPQISSHGSISSHYLRKSLQVEEQHFFLALPWQHFITDQIKATAPPIHLFFFFPSSSLTFEIFDLNKKKKQTCLAAKWPFDFPIIQPIKVPFCKSRNLPRRLKNMSSSDEGAPNSPPSSILLQKKYKGVRRRKWGKWVSEIRVPGTQERLWLDREVAGSGGGGTWSSSNDHHHGSSVQQWEQNGNREDDLNVSVDDYL</sequence>
<accession>A0ACC0A648</accession>